<sequence length="108" mass="11821">MARMLAVIMTVFLVLGAFISPLAEAKLIISYPRKYSPPIIPANPDKRGGRVEEGKNVIKYPAIGRGNGIPKQKTPPIPANPYRRGCEPSEHCRGGPKQKGDDSYYQGN</sequence>
<evidence type="ECO:0000256" key="4">
    <source>
        <dbReference type="ARBA" id="ARBA00022702"/>
    </source>
</evidence>
<feature type="signal peptide" evidence="9">
    <location>
        <begin position="1"/>
        <end position="25"/>
    </location>
</feature>
<reference evidence="10 11" key="1">
    <citation type="journal article" date="2013" name="Proc. Natl. Acad. Sci. U.S.A.">
        <title>Fine-scale variation in meiotic recombination in Mimulus inferred from population shotgun sequencing.</title>
        <authorList>
            <person name="Hellsten U."/>
            <person name="Wright K.M."/>
            <person name="Jenkins J."/>
            <person name="Shu S."/>
            <person name="Yuan Y."/>
            <person name="Wessler S.R."/>
            <person name="Schmutz J."/>
            <person name="Willis J.H."/>
            <person name="Rokhsar D.S."/>
        </authorList>
    </citation>
    <scope>NUCLEOTIDE SEQUENCE [LARGE SCALE GENOMIC DNA]</scope>
    <source>
        <strain evidence="11">cv. DUN x IM62</strain>
    </source>
</reference>
<dbReference type="EMBL" id="KI630264">
    <property type="protein sequence ID" value="EYU43144.1"/>
    <property type="molecule type" value="Genomic_DNA"/>
</dbReference>
<keyword evidence="5 9" id="KW-0732">Signal</keyword>
<dbReference type="AlphaFoldDB" id="A0A022RSV0"/>
<evidence type="ECO:0000256" key="2">
    <source>
        <dbReference type="ARBA" id="ARBA00009178"/>
    </source>
</evidence>
<gene>
    <name evidence="10" type="ORF">MIMGU_mgv1a016764mg</name>
</gene>
<evidence type="ECO:0000256" key="8">
    <source>
        <dbReference type="SAM" id="MobiDB-lite"/>
    </source>
</evidence>
<dbReference type="Pfam" id="PF05498">
    <property type="entry name" value="RALF"/>
    <property type="match status" value="1"/>
</dbReference>
<keyword evidence="3" id="KW-0964">Secreted</keyword>
<dbReference type="GO" id="GO:0005576">
    <property type="term" value="C:extracellular region"/>
    <property type="evidence" value="ECO:0007669"/>
    <property type="project" value="UniProtKB-SubCell"/>
</dbReference>
<evidence type="ECO:0000256" key="5">
    <source>
        <dbReference type="ARBA" id="ARBA00022729"/>
    </source>
</evidence>
<dbReference type="InterPro" id="IPR008801">
    <property type="entry name" value="RALF"/>
</dbReference>
<dbReference type="PANTHER" id="PTHR34270">
    <property type="entry name" value="PROTEIN RALF-LIKE 15-RELATED"/>
    <property type="match status" value="1"/>
</dbReference>
<keyword evidence="6" id="KW-1015">Disulfide bond</keyword>
<keyword evidence="4" id="KW-0372">Hormone</keyword>
<dbReference type="PANTHER" id="PTHR34270:SF3">
    <property type="entry name" value="PROTEIN RALF-LIKE 16-RELATED"/>
    <property type="match status" value="1"/>
</dbReference>
<evidence type="ECO:0000256" key="1">
    <source>
        <dbReference type="ARBA" id="ARBA00004613"/>
    </source>
</evidence>
<dbReference type="Proteomes" id="UP000030748">
    <property type="component" value="Unassembled WGS sequence"/>
</dbReference>
<keyword evidence="11" id="KW-1185">Reference proteome</keyword>
<comment type="subcellular location">
    <subcellularLocation>
        <location evidence="1">Secreted</location>
    </subcellularLocation>
</comment>
<proteinExistence type="inferred from homology"/>
<comment type="function">
    <text evidence="7">Cell signaling peptide that may regulate plant stress, growth, and development. Mediates a rapid alkalinization of extracellular space by mediating a transient increase in the cytoplasmic Ca(2+) concentration leading to a calcium-dependent signaling events through a cell surface receptor and a concomitant activation of some intracellular mitogen-activated protein kinases.</text>
</comment>
<feature type="compositionally biased region" description="Basic and acidic residues" evidence="8">
    <location>
        <begin position="84"/>
        <end position="102"/>
    </location>
</feature>
<comment type="similarity">
    <text evidence="2">Belongs to the plant rapid alkalinization factor (RALF) family.</text>
</comment>
<evidence type="ECO:0000313" key="11">
    <source>
        <dbReference type="Proteomes" id="UP000030748"/>
    </source>
</evidence>
<feature type="chain" id="PRO_5001505088" evidence="9">
    <location>
        <begin position="26"/>
        <end position="108"/>
    </location>
</feature>
<organism evidence="10 11">
    <name type="scientific">Erythranthe guttata</name>
    <name type="common">Yellow monkey flower</name>
    <name type="synonym">Mimulus guttatus</name>
    <dbReference type="NCBI Taxonomy" id="4155"/>
    <lineage>
        <taxon>Eukaryota</taxon>
        <taxon>Viridiplantae</taxon>
        <taxon>Streptophyta</taxon>
        <taxon>Embryophyta</taxon>
        <taxon>Tracheophyta</taxon>
        <taxon>Spermatophyta</taxon>
        <taxon>Magnoliopsida</taxon>
        <taxon>eudicotyledons</taxon>
        <taxon>Gunneridae</taxon>
        <taxon>Pentapetalae</taxon>
        <taxon>asterids</taxon>
        <taxon>lamiids</taxon>
        <taxon>Lamiales</taxon>
        <taxon>Phrymaceae</taxon>
        <taxon>Erythranthe</taxon>
    </lineage>
</organism>
<accession>A0A022RSV0</accession>
<protein>
    <submittedName>
        <fullName evidence="10">Uncharacterized protein</fullName>
    </submittedName>
</protein>
<dbReference type="PhylomeDB" id="A0A022RSV0"/>
<dbReference type="GO" id="GO:0005179">
    <property type="term" value="F:hormone activity"/>
    <property type="evidence" value="ECO:0007669"/>
    <property type="project" value="UniProtKB-KW"/>
</dbReference>
<evidence type="ECO:0000256" key="3">
    <source>
        <dbReference type="ARBA" id="ARBA00022525"/>
    </source>
</evidence>
<feature type="region of interest" description="Disordered" evidence="8">
    <location>
        <begin position="62"/>
        <end position="108"/>
    </location>
</feature>
<name>A0A022RSV0_ERYGU</name>
<evidence type="ECO:0000256" key="6">
    <source>
        <dbReference type="ARBA" id="ARBA00023157"/>
    </source>
</evidence>
<evidence type="ECO:0000256" key="7">
    <source>
        <dbReference type="ARBA" id="ARBA00037228"/>
    </source>
</evidence>
<evidence type="ECO:0000256" key="9">
    <source>
        <dbReference type="SAM" id="SignalP"/>
    </source>
</evidence>
<evidence type="ECO:0000313" key="10">
    <source>
        <dbReference type="EMBL" id="EYU43144.1"/>
    </source>
</evidence>